<gene>
    <name evidence="1" type="ORF">DM826_08080</name>
</gene>
<dbReference type="OrthoDB" id="323192at2157"/>
<accession>A0A3A6PN24</accession>
<sequence>MGTLVIDIETASPFEEPPENSNETQYFELFAVSLAYADEVNNMPETEVLFRRGNWDEQYTIDLYERLFDWCDQRNVDRLLTYNGTWFDGKHLLNWARDIDESGSRNFSARIETLFENHVDVALAAADEYESELWDDQHILPDWKVYDLTGIENDSIWYDDYDFPDTYLSEIEGKAVQGKHIGQTLGEKYVQNVEAGIEHTGVHRELTQLLNDYCLSDVADLIDLYTALGGPRLDDTYRRTAADIG</sequence>
<organism evidence="1 2">
    <name type="scientific">Halonotius aquaticus</name>
    <dbReference type="NCBI Taxonomy" id="2216978"/>
    <lineage>
        <taxon>Archaea</taxon>
        <taxon>Methanobacteriati</taxon>
        <taxon>Methanobacteriota</taxon>
        <taxon>Stenosarchaea group</taxon>
        <taxon>Halobacteria</taxon>
        <taxon>Halobacteriales</taxon>
        <taxon>Haloferacaceae</taxon>
        <taxon>Halonotius</taxon>
    </lineage>
</organism>
<comment type="caution">
    <text evidence="1">The sequence shown here is derived from an EMBL/GenBank/DDBJ whole genome shotgun (WGS) entry which is preliminary data.</text>
</comment>
<dbReference type="AlphaFoldDB" id="A0A3A6PN24"/>
<dbReference type="EMBL" id="QKNY01000012">
    <property type="protein sequence ID" value="RJX42942.1"/>
    <property type="molecule type" value="Genomic_DNA"/>
</dbReference>
<proteinExistence type="predicted"/>
<protein>
    <submittedName>
        <fullName evidence="1">Uncharacterized protein</fullName>
    </submittedName>
</protein>
<reference evidence="1 2" key="1">
    <citation type="submission" date="2018-06" db="EMBL/GenBank/DDBJ databases">
        <title>Halonotius sp. F13-13 a new haloarchaeeon isolated from a solar saltern from Isla Cristina, Huelva, Spain.</title>
        <authorList>
            <person name="Duran-Viseras A."/>
            <person name="Sanchez-Porro C."/>
            <person name="Ventosa A."/>
        </authorList>
    </citation>
    <scope>NUCLEOTIDE SEQUENCE [LARGE SCALE GENOMIC DNA]</scope>
    <source>
        <strain evidence="1 2">F13-13</strain>
    </source>
</reference>
<dbReference type="Proteomes" id="UP000276588">
    <property type="component" value="Unassembled WGS sequence"/>
</dbReference>
<name>A0A3A6PN24_9EURY</name>
<dbReference type="SUPFAM" id="SSF53098">
    <property type="entry name" value="Ribonuclease H-like"/>
    <property type="match status" value="1"/>
</dbReference>
<evidence type="ECO:0000313" key="2">
    <source>
        <dbReference type="Proteomes" id="UP000276588"/>
    </source>
</evidence>
<keyword evidence="2" id="KW-1185">Reference proteome</keyword>
<dbReference type="InterPro" id="IPR012337">
    <property type="entry name" value="RNaseH-like_sf"/>
</dbReference>
<evidence type="ECO:0000313" key="1">
    <source>
        <dbReference type="EMBL" id="RJX42942.1"/>
    </source>
</evidence>
<dbReference type="RefSeq" id="WP_120102895.1">
    <property type="nucleotide sequence ID" value="NZ_QKNY01000012.1"/>
</dbReference>